<dbReference type="GO" id="GO:0004499">
    <property type="term" value="F:N,N-dimethylaniline monooxygenase activity"/>
    <property type="evidence" value="ECO:0007669"/>
    <property type="project" value="InterPro"/>
</dbReference>
<accession>A0AAX1J9Q5</accession>
<proteinExistence type="inferred from homology"/>
<dbReference type="GO" id="GO:0050661">
    <property type="term" value="F:NADP binding"/>
    <property type="evidence" value="ECO:0007669"/>
    <property type="project" value="InterPro"/>
</dbReference>
<keyword evidence="4" id="KW-0560">Oxidoreductase</keyword>
<evidence type="ECO:0000256" key="1">
    <source>
        <dbReference type="ARBA" id="ARBA00010139"/>
    </source>
</evidence>
<dbReference type="AlphaFoldDB" id="A0AAX1J9Q5"/>
<evidence type="ECO:0000313" key="6">
    <source>
        <dbReference type="EMBL" id="QPI38195.1"/>
    </source>
</evidence>
<evidence type="ECO:0000313" key="7">
    <source>
        <dbReference type="Proteomes" id="UP000465306"/>
    </source>
</evidence>
<comment type="similarity">
    <text evidence="1">Belongs to the FAD-binding monooxygenase family.</text>
</comment>
<organism evidence="6 8">
    <name type="scientific">Mycobacterium kubicae</name>
    <dbReference type="NCBI Taxonomy" id="120959"/>
    <lineage>
        <taxon>Bacteria</taxon>
        <taxon>Bacillati</taxon>
        <taxon>Actinomycetota</taxon>
        <taxon>Actinomycetes</taxon>
        <taxon>Mycobacteriales</taxon>
        <taxon>Mycobacteriaceae</taxon>
        <taxon>Mycobacterium</taxon>
        <taxon>Mycobacterium simiae complex</taxon>
    </lineage>
</organism>
<keyword evidence="3" id="KW-0274">FAD</keyword>
<name>A0AAX1J9Q5_9MYCO</name>
<dbReference type="PANTHER" id="PTHR42877">
    <property type="entry name" value="L-ORNITHINE N(5)-MONOOXYGENASE-RELATED"/>
    <property type="match status" value="1"/>
</dbReference>
<dbReference type="PRINTS" id="PR00368">
    <property type="entry name" value="FADPNR"/>
</dbReference>
<dbReference type="InterPro" id="IPR036188">
    <property type="entry name" value="FAD/NAD-bd_sf"/>
</dbReference>
<dbReference type="EMBL" id="BLKU01000001">
    <property type="protein sequence ID" value="GFG62561.1"/>
    <property type="molecule type" value="Genomic_DNA"/>
</dbReference>
<dbReference type="InterPro" id="IPR020946">
    <property type="entry name" value="Flavin_mOase-like"/>
</dbReference>
<dbReference type="Proteomes" id="UP000663583">
    <property type="component" value="Chromosome"/>
</dbReference>
<reference evidence="5" key="2">
    <citation type="submission" date="2020-02" db="EMBL/GenBank/DDBJ databases">
        <authorList>
            <person name="Matsumoto Y."/>
            <person name="Kinjo T."/>
            <person name="Motooka D."/>
            <person name="Nabeya D."/>
            <person name="Jung N."/>
            <person name="Uechi K."/>
            <person name="Horii T."/>
            <person name="Iida T."/>
            <person name="Fujita J."/>
            <person name="Nakamura S."/>
        </authorList>
    </citation>
    <scope>NUCLEOTIDE SEQUENCE</scope>
    <source>
        <strain evidence="5">JCM 13573</strain>
    </source>
</reference>
<evidence type="ECO:0000256" key="2">
    <source>
        <dbReference type="ARBA" id="ARBA00022630"/>
    </source>
</evidence>
<dbReference type="InterPro" id="IPR051209">
    <property type="entry name" value="FAD-bind_Monooxygenase_sf"/>
</dbReference>
<dbReference type="EMBL" id="CP065047">
    <property type="protein sequence ID" value="QPI38195.1"/>
    <property type="molecule type" value="Genomic_DNA"/>
</dbReference>
<evidence type="ECO:0000256" key="3">
    <source>
        <dbReference type="ARBA" id="ARBA00022827"/>
    </source>
</evidence>
<evidence type="ECO:0000313" key="5">
    <source>
        <dbReference type="EMBL" id="GFG62561.1"/>
    </source>
</evidence>
<dbReference type="PRINTS" id="PR00411">
    <property type="entry name" value="PNDRDTASEI"/>
</dbReference>
<dbReference type="Pfam" id="PF00743">
    <property type="entry name" value="FMO-like"/>
    <property type="match status" value="1"/>
</dbReference>
<keyword evidence="2" id="KW-0285">Flavoprotein</keyword>
<evidence type="ECO:0000313" key="8">
    <source>
        <dbReference type="Proteomes" id="UP000663583"/>
    </source>
</evidence>
<sequence length="510" mass="56868">MPDTSEPQQDNISRHVKVAVIGSGFSGLGAAIRLAESGHNDFLVFERGSEVGGTWRDNTYPGAACDVPSHLYSYSFAPNPDWTRSFSTQPEIQDYLRRVARDAGVLDRHVFNCEVTNARWQRDHLRWELTTSRGAVTADVLVAAFGALAEPKLPPIAGIEDFTGELFHSARWNHDADLSGKRVAVIGTGASGIQIIPAIVDTVSHMDVYQRTAPWLLPRFDRPFTAAERWLFRRVPALMRLARAGIYLARETQVVGLAKAPRFMLPFELISRSKIRFEIKDPELRKKVTPNFRIGCKRMLIANDYYPALDREHVEVVTDGIAEIRADAIVTEDGTARPVDAIVIATGFHVTDSPMFQRICGVDGHSLSDTFAEQGMRAYKGATMTNFPNMFVLVGPNTGLGHTSMVYMIESQLNYLIDALNVMQDRVLRTVEVKPEVLDAYHAELQDKLAGSVWMTGGCGSWYLDAHGNNTTLWPDFTFRFRRQTKRFDVASYDTTTPASHASARRTAGE</sequence>
<evidence type="ECO:0000256" key="4">
    <source>
        <dbReference type="ARBA" id="ARBA00023002"/>
    </source>
</evidence>
<dbReference type="KEGG" id="mku:I2456_01025"/>
<gene>
    <name evidence="6" type="ORF">I2456_01025</name>
    <name evidence="5" type="ORF">MKUB_00510</name>
</gene>
<protein>
    <submittedName>
        <fullName evidence="5">Baeyer-Villiger monooxygenase</fullName>
    </submittedName>
    <submittedName>
        <fullName evidence="6">NAD(P)/FAD-dependent oxidoreductase</fullName>
    </submittedName>
</protein>
<dbReference type="Proteomes" id="UP000465306">
    <property type="component" value="Unassembled WGS sequence"/>
</dbReference>
<reference evidence="6" key="3">
    <citation type="submission" date="2020-11" db="EMBL/GenBank/DDBJ databases">
        <title>Intraspecies plasmid and genomic variation of Mycobacterium kubicae revealed by the complete genome sequences of two clinical isolates.</title>
        <authorList>
            <person name="Hendrix J.R."/>
            <person name="Epperson L.E."/>
            <person name="Honda J.R."/>
            <person name="Strong M."/>
        </authorList>
    </citation>
    <scope>NUCLEOTIDE SEQUENCE</scope>
    <source>
        <strain evidence="6">JCM 13573</strain>
    </source>
</reference>
<keyword evidence="5" id="KW-0503">Monooxygenase</keyword>
<reference evidence="5 7" key="1">
    <citation type="journal article" date="2019" name="Emerg. Microbes Infect.">
        <title>Comprehensive subspecies identification of 175 nontuberculous mycobacteria species based on 7547 genomic profiles.</title>
        <authorList>
            <person name="Matsumoto Y."/>
            <person name="Kinjo T."/>
            <person name="Motooka D."/>
            <person name="Nabeya D."/>
            <person name="Jung N."/>
            <person name="Uechi K."/>
            <person name="Horii T."/>
            <person name="Iida T."/>
            <person name="Fujita J."/>
            <person name="Nakamura S."/>
        </authorList>
    </citation>
    <scope>NUCLEOTIDE SEQUENCE [LARGE SCALE GENOMIC DNA]</scope>
    <source>
        <strain evidence="5 7">JCM 13573</strain>
    </source>
</reference>
<dbReference type="Gene3D" id="3.50.50.60">
    <property type="entry name" value="FAD/NAD(P)-binding domain"/>
    <property type="match status" value="2"/>
</dbReference>
<keyword evidence="7" id="KW-1185">Reference proteome</keyword>
<dbReference type="RefSeq" id="WP_085073780.1">
    <property type="nucleotide sequence ID" value="NZ_BLKU01000001.1"/>
</dbReference>
<dbReference type="PANTHER" id="PTHR42877:SF4">
    <property type="entry name" value="FAD_NAD(P)-BINDING DOMAIN-CONTAINING PROTEIN-RELATED"/>
    <property type="match status" value="1"/>
</dbReference>
<dbReference type="SUPFAM" id="SSF51905">
    <property type="entry name" value="FAD/NAD(P)-binding domain"/>
    <property type="match status" value="1"/>
</dbReference>
<dbReference type="GO" id="GO:0050660">
    <property type="term" value="F:flavin adenine dinucleotide binding"/>
    <property type="evidence" value="ECO:0007669"/>
    <property type="project" value="InterPro"/>
</dbReference>